<gene>
    <name evidence="3" type="ORF">DDE83_002723</name>
</gene>
<dbReference type="PANTHER" id="PTHR37592">
    <property type="match status" value="1"/>
</dbReference>
<dbReference type="Proteomes" id="UP000249619">
    <property type="component" value="Unassembled WGS sequence"/>
</dbReference>
<dbReference type="EMBL" id="QGDH01000029">
    <property type="protein sequence ID" value="RAR13835.1"/>
    <property type="molecule type" value="Genomic_DNA"/>
</dbReference>
<organism evidence="3 4">
    <name type="scientific">Stemphylium lycopersici</name>
    <name type="common">Tomato gray leaf spot disease fungus</name>
    <name type="synonym">Thyrospora lycopersici</name>
    <dbReference type="NCBI Taxonomy" id="183478"/>
    <lineage>
        <taxon>Eukaryota</taxon>
        <taxon>Fungi</taxon>
        <taxon>Dikarya</taxon>
        <taxon>Ascomycota</taxon>
        <taxon>Pezizomycotina</taxon>
        <taxon>Dothideomycetes</taxon>
        <taxon>Pleosporomycetidae</taxon>
        <taxon>Pleosporales</taxon>
        <taxon>Pleosporineae</taxon>
        <taxon>Pleosporaceae</taxon>
        <taxon>Stemphylium</taxon>
    </lineage>
</organism>
<keyword evidence="1" id="KW-0732">Signal</keyword>
<comment type="caution">
    <text evidence="3">The sequence shown here is derived from an EMBL/GenBank/DDBJ whole genome shotgun (WGS) entry which is preliminary data.</text>
</comment>
<feature type="signal peptide" evidence="1">
    <location>
        <begin position="1"/>
        <end position="18"/>
    </location>
</feature>
<sequence length="194" mass="20622">MYTNAITTLTLLSGLASAMPAATIAPRQANACFVVGNEQLPDSTAAVVEEIKNSVTCSNSDTTIDNVPDVTSGGQTFSQIDFSSSGQSPLEFALGLFQTAVPLADSNLEAFTDARNVYLATEAGIRSTGGQFLPIKVPKFFIEMQMSRIQTARGDPPTDPALQVDHLRDKVTQNGAGEDQVLLDQVIQLATQLQ</sequence>
<feature type="chain" id="PRO_5016908142" description="DUF7143 domain-containing protein" evidence="1">
    <location>
        <begin position="19"/>
        <end position="194"/>
    </location>
</feature>
<dbReference type="InterPro" id="IPR055567">
    <property type="entry name" value="DUF7143"/>
</dbReference>
<dbReference type="OrthoDB" id="2497581at2759"/>
<dbReference type="PANTHER" id="PTHR37592:SF1">
    <property type="match status" value="1"/>
</dbReference>
<protein>
    <recommendedName>
        <fullName evidence="2">DUF7143 domain-containing protein</fullName>
    </recommendedName>
</protein>
<evidence type="ECO:0000313" key="3">
    <source>
        <dbReference type="EMBL" id="RAR13835.1"/>
    </source>
</evidence>
<dbReference type="Pfam" id="PF23631">
    <property type="entry name" value="DUF7143"/>
    <property type="match status" value="1"/>
</dbReference>
<evidence type="ECO:0000256" key="1">
    <source>
        <dbReference type="SAM" id="SignalP"/>
    </source>
</evidence>
<reference evidence="4" key="1">
    <citation type="submission" date="2018-05" db="EMBL/GenBank/DDBJ databases">
        <title>Draft genome sequence of Stemphylium lycopersici strain CIDEFI 213.</title>
        <authorList>
            <person name="Medina R."/>
            <person name="Franco M.E.E."/>
            <person name="Lucentini C.G."/>
            <person name="Saparrat M.C.N."/>
            <person name="Balatti P.A."/>
        </authorList>
    </citation>
    <scope>NUCLEOTIDE SEQUENCE [LARGE SCALE GENOMIC DNA]</scope>
    <source>
        <strain evidence="4">CIDEFI 213</strain>
    </source>
</reference>
<feature type="domain" description="DUF7143" evidence="2">
    <location>
        <begin position="34"/>
        <end position="193"/>
    </location>
</feature>
<evidence type="ECO:0000259" key="2">
    <source>
        <dbReference type="Pfam" id="PF23631"/>
    </source>
</evidence>
<name>A0A364N942_STELY</name>
<accession>A0A364N942</accession>
<evidence type="ECO:0000313" key="4">
    <source>
        <dbReference type="Proteomes" id="UP000249619"/>
    </source>
</evidence>
<proteinExistence type="predicted"/>
<dbReference type="AlphaFoldDB" id="A0A364N942"/>
<keyword evidence="4" id="KW-1185">Reference proteome</keyword>